<feature type="compositionally biased region" description="Low complexity" evidence="17">
    <location>
        <begin position="318"/>
        <end position="327"/>
    </location>
</feature>
<feature type="transmembrane region" description="Helical" evidence="18">
    <location>
        <begin position="1228"/>
        <end position="1249"/>
    </location>
</feature>
<dbReference type="InterPro" id="IPR050599">
    <property type="entry name" value="VDCC_alpha-1_subunit"/>
</dbReference>
<evidence type="ECO:0000256" key="12">
    <source>
        <dbReference type="ARBA" id="ARBA00023136"/>
    </source>
</evidence>
<feature type="transmembrane region" description="Helical" evidence="18">
    <location>
        <begin position="1270"/>
        <end position="1292"/>
    </location>
</feature>
<feature type="transmembrane region" description="Helical" evidence="18">
    <location>
        <begin position="869"/>
        <end position="886"/>
    </location>
</feature>
<proteinExistence type="inferred from homology"/>
<evidence type="ECO:0000313" key="20">
    <source>
        <dbReference type="EMBL" id="RKF58172.1"/>
    </source>
</evidence>
<comment type="caution">
    <text evidence="20">The sequence shown here is derived from an EMBL/GenBank/DDBJ whole genome shotgun (WGS) entry which is preliminary data.</text>
</comment>
<dbReference type="PANTHER" id="PTHR45628:SF7">
    <property type="entry name" value="VOLTAGE-DEPENDENT CALCIUM CHANNEL TYPE A SUBUNIT ALPHA-1"/>
    <property type="match status" value="1"/>
</dbReference>
<evidence type="ECO:0000256" key="16">
    <source>
        <dbReference type="ARBA" id="ARBA00067459"/>
    </source>
</evidence>
<feature type="region of interest" description="Disordered" evidence="17">
    <location>
        <begin position="21"/>
        <end position="56"/>
    </location>
</feature>
<evidence type="ECO:0000256" key="3">
    <source>
        <dbReference type="ARBA" id="ARBA00022475"/>
    </source>
</evidence>
<reference evidence="20 21" key="1">
    <citation type="journal article" date="2018" name="BMC Genomics">
        <title>Comparative genome analyses reveal sequence features reflecting distinct modes of host-adaptation between dicot and monocot powdery mildew.</title>
        <authorList>
            <person name="Wu Y."/>
            <person name="Ma X."/>
            <person name="Pan Z."/>
            <person name="Kale S.D."/>
            <person name="Song Y."/>
            <person name="King H."/>
            <person name="Zhang Q."/>
            <person name="Presley C."/>
            <person name="Deng X."/>
            <person name="Wei C.I."/>
            <person name="Xiao S."/>
        </authorList>
    </citation>
    <scope>NUCLEOTIDE SEQUENCE [LARGE SCALE GENOMIC DNA]</scope>
    <source>
        <strain evidence="20">UCSC1</strain>
    </source>
</reference>
<comment type="subcellular location">
    <subcellularLocation>
        <location evidence="1">Cell membrane</location>
        <topology evidence="1">Multi-pass membrane protein</topology>
    </subcellularLocation>
</comment>
<keyword evidence="5" id="KW-0109">Calcium transport</keyword>
<accession>A0A420HL68</accession>
<feature type="transmembrane region" description="Helical" evidence="18">
    <location>
        <begin position="1628"/>
        <end position="1648"/>
    </location>
</feature>
<dbReference type="GO" id="GO:0005509">
    <property type="term" value="F:calcium ion binding"/>
    <property type="evidence" value="ECO:0007669"/>
    <property type="project" value="InterPro"/>
</dbReference>
<gene>
    <name evidence="20" type="ORF">GcC1_184022</name>
</gene>
<evidence type="ECO:0000256" key="18">
    <source>
        <dbReference type="SAM" id="Phobius"/>
    </source>
</evidence>
<dbReference type="EMBL" id="MCBR01018461">
    <property type="protein sequence ID" value="RKF58172.1"/>
    <property type="molecule type" value="Genomic_DNA"/>
</dbReference>
<feature type="transmembrane region" description="Helical" evidence="18">
    <location>
        <begin position="427"/>
        <end position="452"/>
    </location>
</feature>
<evidence type="ECO:0000256" key="4">
    <source>
        <dbReference type="ARBA" id="ARBA00022553"/>
    </source>
</evidence>
<keyword evidence="13" id="KW-0325">Glycoprotein</keyword>
<feature type="compositionally biased region" description="Polar residues" evidence="17">
    <location>
        <begin position="1999"/>
        <end position="2020"/>
    </location>
</feature>
<evidence type="ECO:0000256" key="9">
    <source>
        <dbReference type="ARBA" id="ARBA00022882"/>
    </source>
</evidence>
<feature type="region of interest" description="Disordered" evidence="17">
    <location>
        <begin position="2080"/>
        <end position="2102"/>
    </location>
</feature>
<feature type="transmembrane region" description="Helical" evidence="18">
    <location>
        <begin position="807"/>
        <end position="824"/>
    </location>
</feature>
<feature type="transmembrane region" description="Helical" evidence="18">
    <location>
        <begin position="1654"/>
        <end position="1672"/>
    </location>
</feature>
<keyword evidence="8" id="KW-0106">Calcium</keyword>
<keyword evidence="7 18" id="KW-0812">Transmembrane</keyword>
<evidence type="ECO:0000256" key="7">
    <source>
        <dbReference type="ARBA" id="ARBA00022692"/>
    </source>
</evidence>
<dbReference type="Gene3D" id="1.10.238.10">
    <property type="entry name" value="EF-hand"/>
    <property type="match status" value="1"/>
</dbReference>
<dbReference type="Proteomes" id="UP000285405">
    <property type="component" value="Unassembled WGS sequence"/>
</dbReference>
<feature type="transmembrane region" description="Helical" evidence="18">
    <location>
        <begin position="384"/>
        <end position="406"/>
    </location>
</feature>
<evidence type="ECO:0000256" key="6">
    <source>
        <dbReference type="ARBA" id="ARBA00022673"/>
    </source>
</evidence>
<dbReference type="FunFam" id="1.20.120.350:FF:000098">
    <property type="entry name" value="Calcium channel subunit Cch1"/>
    <property type="match status" value="1"/>
</dbReference>
<dbReference type="PROSITE" id="PS50222">
    <property type="entry name" value="EF_HAND_2"/>
    <property type="match status" value="1"/>
</dbReference>
<keyword evidence="4" id="KW-0597">Phosphoprotein</keyword>
<keyword evidence="9" id="KW-0851">Voltage-gated channel</keyword>
<dbReference type="SUPFAM" id="SSF81324">
    <property type="entry name" value="Voltage-gated potassium channels"/>
    <property type="match status" value="4"/>
</dbReference>
<dbReference type="FunFam" id="1.10.287.70:FF:000093">
    <property type="entry name" value="Calcium channel subunit Cch1"/>
    <property type="match status" value="1"/>
</dbReference>
<keyword evidence="12 18" id="KW-0472">Membrane</keyword>
<keyword evidence="6" id="KW-0107">Calcium channel</keyword>
<evidence type="ECO:0000256" key="14">
    <source>
        <dbReference type="ARBA" id="ARBA00023303"/>
    </source>
</evidence>
<dbReference type="Gene3D" id="1.10.287.70">
    <property type="match status" value="4"/>
</dbReference>
<evidence type="ECO:0000256" key="10">
    <source>
        <dbReference type="ARBA" id="ARBA00022989"/>
    </source>
</evidence>
<feature type="transmembrane region" description="Helical" evidence="18">
    <location>
        <begin position="836"/>
        <end position="857"/>
    </location>
</feature>
<feature type="transmembrane region" description="Helical" evidence="18">
    <location>
        <begin position="1784"/>
        <end position="1803"/>
    </location>
</feature>
<feature type="transmembrane region" description="Helical" evidence="18">
    <location>
        <begin position="1485"/>
        <end position="1507"/>
    </location>
</feature>
<dbReference type="FunFam" id="1.10.287.70:FF:000118">
    <property type="entry name" value="Calcium channel subunit Cch1"/>
    <property type="match status" value="1"/>
</dbReference>
<feature type="transmembrane region" description="Helical" evidence="18">
    <location>
        <begin position="1312"/>
        <end position="1337"/>
    </location>
</feature>
<feature type="transmembrane region" description="Helical" evidence="18">
    <location>
        <begin position="736"/>
        <end position="760"/>
    </location>
</feature>
<feature type="transmembrane region" description="Helical" evidence="18">
    <location>
        <begin position="590"/>
        <end position="613"/>
    </location>
</feature>
<evidence type="ECO:0000256" key="17">
    <source>
        <dbReference type="SAM" id="MobiDB-lite"/>
    </source>
</evidence>
<feature type="transmembrane region" description="Helical" evidence="18">
    <location>
        <begin position="931"/>
        <end position="950"/>
    </location>
</feature>
<dbReference type="PANTHER" id="PTHR45628">
    <property type="entry name" value="VOLTAGE-DEPENDENT CALCIUM CHANNEL TYPE A SUBUNIT ALPHA-1"/>
    <property type="match status" value="1"/>
</dbReference>
<feature type="transmembrane region" description="Helical" evidence="18">
    <location>
        <begin position="1003"/>
        <end position="1027"/>
    </location>
</feature>
<evidence type="ECO:0000256" key="11">
    <source>
        <dbReference type="ARBA" id="ARBA00023065"/>
    </source>
</evidence>
<dbReference type="SUPFAM" id="SSF47473">
    <property type="entry name" value="EF-hand"/>
    <property type="match status" value="1"/>
</dbReference>
<dbReference type="Pfam" id="PF00520">
    <property type="entry name" value="Ion_trans"/>
    <property type="match status" value="4"/>
</dbReference>
<organism evidence="20 21">
    <name type="scientific">Golovinomyces cichoracearum</name>
    <dbReference type="NCBI Taxonomy" id="62708"/>
    <lineage>
        <taxon>Eukaryota</taxon>
        <taxon>Fungi</taxon>
        <taxon>Dikarya</taxon>
        <taxon>Ascomycota</taxon>
        <taxon>Pezizomycotina</taxon>
        <taxon>Leotiomycetes</taxon>
        <taxon>Erysiphales</taxon>
        <taxon>Erysiphaceae</taxon>
        <taxon>Golovinomyces</taxon>
    </lineage>
</organism>
<dbReference type="GO" id="GO:0008331">
    <property type="term" value="F:high voltage-gated calcium channel activity"/>
    <property type="evidence" value="ECO:0007669"/>
    <property type="project" value="TreeGrafter"/>
</dbReference>
<protein>
    <recommendedName>
        <fullName evidence="16">Calcium-channel protein CCH1</fullName>
    </recommendedName>
</protein>
<sequence>MPIIQSQDDLIFIPSQTIPLRDLAPPTDNVDEDGKISRSVPDKARPTGSSSGIVISNNDKSVCENKERISPISEILDNTSLTSKNTGIINDKENSRGDTVKIDCSPALQQITGFAGLIVPNKCESSSSASMLKPNNYDEINNLPLNDRDLNDSSSIFIHQELEKTCLTDSSSLELGNNSKRVTREYPINQKPRLRFHSINYGDSNKNHGHVKLDDELVDTEAEAWPSMPPQAHGNVRGRLASRASSNATGALSRAGTIMRAMSQRVVNISGETQMIEATAQLEASRGESISSAMSKEASLDPSDESGTQHESKRDSRSLISSSTTNSHLPTAPIDKAIRFFGGFQTELGGGNKSNKKLPNPLRGNTLGIFPPESKIRNKLCNLLVYPLTEPLILILIIVQVILLAIESSKSVYKSPRHTHWGASPIDYALLIIFTIFTIELAARILVSGFVFNASEYSTRRHKKSLKSGFLQNLLEFVTIQRTSRTKALNHTRDNESESCSLAAIQSGFVKTVEQAQRLQLARRAFLRHSFNRLDFVAVCAFWVAFILSITGIEERSHIYLFRMLSCLRILRLLALTNGTAIILRSLKKAAPLLVNISFLIGFFWLLFAVIGVQSFKSSLDRQCVWIDPADPANSTGSAYINSFQFCGGQINITTGAPDPWVVGPLGDLSPGAESSKGFLCPRGSYCLELSPEQLPFHGTVSFDNIFQSLELVFVVMTANTFSDIMYYTIDSDYLVSSLFFVGVVVFMMLWLLNLLIAIITSSFQVIREESKASVFAAQAKTAQVKGDEVTIKKNPKALKAWFDKTYPLWIVLIGYGTMCQTFRSSNMSNSLMQFISISEAVITLLLSFEIIIRFLVDWREFFFNNRNLVDLGLALITTVMLAPPIRNSERLYAWLTVFQISRIYRLIIAIPVTRSLITLVLGNSSGIRNLILFVFLLTFLVSIFAVQLFRGELSPEDDFGQTIPITFFTNWNAFLGMYQILSSENWTASLYNLTSSTTVHNTAWIAGVFIIGWFILGNFILMNMFIAVIQENFDVSEDEKRMHQVKAFLNRKELGDNSYNLSLSAIIRFGRSRKKKDPLDYGPATMEMLLKDAVVKDFLEDEIKENQVLASRTNSSLVSSTRKNVKKYSLWQRFKNRLQNKEPNPFFSPAWFSSVRESGNARTMAKEVVTATTQRKKAQREYLARYPNYNISLYIFKPTNPIRRLCQKIVGPGRGSERFDGVEPNLIVWYTFSAVIYTGIIAMVLIACMTTPLYQKKYYDTHNSNEPNWILRSDIGFAVLFSVEALIKAIADGFYWTPNAYFRSSWGLIDIIVLITFWFNIVTSILNNGVVSRAIGAFKALRALRLLNFSESTRDTFHSLIIVAGWKIISAAFVSLSLLFPFAIYGVNLFNGKMLSCNDTDPSRITFLTDCFGEYNSAPFSNEWPILAPRVVSNPFFDFDKFGSSLFILFQIVSQEGWVDVMWAAQSIVGRGLQPRPFSSQENAIFFVIFNLLATVFVLTLFISVFMRSYTEKTGVAFLTAEQRSWLELRKLLRKVAPSKRQSKKRAGKFRSWCYTRAIQKHGAWHKTVSIMLVCHLLSLLAEFHPQPLWWDEARNYMFFAFTLFFMANVFIRIFGLGWSQFRRNSWDLYSLLVVSGTFGTTLLFFLRLKSQAVIQLHKFFLLMIVLLLIPRNNSLDQLFKTAGASVANIGNLLATWFVLFLVYAIALNQVFGLTRFGPNGDNNQNFRTVPKALVLLFRMSCGEGWNFIMEDYANIQPPFCVNAPSFFNSDCGSPKWARVLFISWNILSMYIFTSLFVSLIYESFSYVYQRSSGLNKVNREEIRRFKQAWATVDPNGSGFISKEQLPHLLKQLTGIFAIKIYPPEHSVRQILKDVNQASVRAPLNAASGLNLKELNRRISMIDPEAVRQARNQFNLFYEEIMVSADTDRGISFTTFLMVLAHYRVIHDNKSLKLEEFLRRRARLQRVEEQVRRRTVLGFFDTMYWSRRFRQHLEKQKSVQSLSPPKSGADLSSPNSEMAQQKPCKVQSPLLKPQDHNNSSTILIDNNLDRRTCHRRSISRSFSHAPPILSPSLSLTSAVSTGFAPETGDKTGSSHSSRRGSSTIVMENVLDVLDDSAWGESIRRSFILRRSS</sequence>
<evidence type="ECO:0000256" key="1">
    <source>
        <dbReference type="ARBA" id="ARBA00004651"/>
    </source>
</evidence>
<feature type="compositionally biased region" description="Basic and acidic residues" evidence="17">
    <location>
        <begin position="32"/>
        <end position="45"/>
    </location>
</feature>
<evidence type="ECO:0000256" key="5">
    <source>
        <dbReference type="ARBA" id="ARBA00022568"/>
    </source>
</evidence>
<dbReference type="InterPro" id="IPR011992">
    <property type="entry name" value="EF-hand-dom_pair"/>
</dbReference>
<feature type="compositionally biased region" description="Polar residues" evidence="17">
    <location>
        <begin position="47"/>
        <end position="56"/>
    </location>
</feature>
<dbReference type="Gene3D" id="1.20.120.350">
    <property type="entry name" value="Voltage-gated potassium channels. Chain C"/>
    <property type="match status" value="4"/>
</dbReference>
<comment type="similarity">
    <text evidence="15">Belongs to the calcium channel alpha-1 subunit (TC 1.A.1.11) family.</text>
</comment>
<feature type="transmembrane region" description="Helical" evidence="18">
    <location>
        <begin position="1598"/>
        <end position="1616"/>
    </location>
</feature>
<keyword evidence="2" id="KW-0813">Transport</keyword>
<dbReference type="InterPro" id="IPR005821">
    <property type="entry name" value="Ion_trans_dom"/>
</dbReference>
<dbReference type="GO" id="GO:0005891">
    <property type="term" value="C:voltage-gated calcium channel complex"/>
    <property type="evidence" value="ECO:0007669"/>
    <property type="project" value="TreeGrafter"/>
</dbReference>
<evidence type="ECO:0000256" key="15">
    <source>
        <dbReference type="ARBA" id="ARBA00061395"/>
    </source>
</evidence>
<feature type="transmembrane region" description="Helical" evidence="18">
    <location>
        <begin position="1358"/>
        <end position="1386"/>
    </location>
</feature>
<evidence type="ECO:0000256" key="2">
    <source>
        <dbReference type="ARBA" id="ARBA00022448"/>
    </source>
</evidence>
<feature type="transmembrane region" description="Helical" evidence="18">
    <location>
        <begin position="1684"/>
        <end position="1708"/>
    </location>
</feature>
<keyword evidence="14" id="KW-0407">Ion channel</keyword>
<dbReference type="OrthoDB" id="416585at2759"/>
<feature type="domain" description="EF-hand" evidence="19">
    <location>
        <begin position="1822"/>
        <end position="1857"/>
    </location>
</feature>
<evidence type="ECO:0000313" key="21">
    <source>
        <dbReference type="Proteomes" id="UP000285405"/>
    </source>
</evidence>
<evidence type="ECO:0000256" key="13">
    <source>
        <dbReference type="ARBA" id="ARBA00023180"/>
    </source>
</evidence>
<feature type="region of interest" description="Disordered" evidence="17">
    <location>
        <begin position="226"/>
        <end position="248"/>
    </location>
</feature>
<evidence type="ECO:0000259" key="19">
    <source>
        <dbReference type="PROSITE" id="PS50222"/>
    </source>
</evidence>
<evidence type="ECO:0000256" key="8">
    <source>
        <dbReference type="ARBA" id="ARBA00022837"/>
    </source>
</evidence>
<dbReference type="GO" id="GO:0098703">
    <property type="term" value="P:calcium ion import across plasma membrane"/>
    <property type="evidence" value="ECO:0007669"/>
    <property type="project" value="TreeGrafter"/>
</dbReference>
<feature type="region of interest" description="Disordered" evidence="17">
    <location>
        <begin position="282"/>
        <end position="330"/>
    </location>
</feature>
<keyword evidence="11" id="KW-0406">Ion transport</keyword>
<keyword evidence="10 18" id="KW-1133">Transmembrane helix</keyword>
<dbReference type="InterPro" id="IPR027359">
    <property type="entry name" value="Volt_channel_dom_sf"/>
</dbReference>
<name>A0A420HL68_9PEZI</name>
<feature type="compositionally biased region" description="Basic and acidic residues" evidence="17">
    <location>
        <begin position="307"/>
        <end position="317"/>
    </location>
</feature>
<feature type="transmembrane region" description="Helical" evidence="18">
    <location>
        <begin position="962"/>
        <end position="982"/>
    </location>
</feature>
<feature type="transmembrane region" description="Helical" evidence="18">
    <location>
        <begin position="536"/>
        <end position="553"/>
    </location>
</feature>
<feature type="transmembrane region" description="Helical" evidence="18">
    <location>
        <begin position="560"/>
        <end position="584"/>
    </location>
</feature>
<dbReference type="InterPro" id="IPR002048">
    <property type="entry name" value="EF_hand_dom"/>
</dbReference>
<keyword evidence="3" id="KW-1003">Cell membrane</keyword>
<feature type="region of interest" description="Disordered" evidence="17">
    <location>
        <begin position="1996"/>
        <end position="2047"/>
    </location>
</feature>